<reference evidence="10 11" key="1">
    <citation type="submission" date="2016-10" db="EMBL/GenBank/DDBJ databases">
        <authorList>
            <person name="de Groot N.N."/>
        </authorList>
    </citation>
    <scope>NUCLEOTIDE SEQUENCE [LARGE SCALE GENOMIC DNA]</scope>
    <source>
        <strain evidence="10 11">CGMCC 4.5598</strain>
    </source>
</reference>
<feature type="transmembrane region" description="Helical" evidence="9">
    <location>
        <begin position="16"/>
        <end position="36"/>
    </location>
</feature>
<keyword evidence="6 9" id="KW-1133">Transmembrane helix</keyword>
<dbReference type="PANTHER" id="PTHR11795:SF445">
    <property type="entry name" value="AMINO ACID ABC TRANSPORTER PERMEASE PROTEIN"/>
    <property type="match status" value="1"/>
</dbReference>
<dbReference type="EMBL" id="FOHX01000001">
    <property type="protein sequence ID" value="SES93141.1"/>
    <property type="molecule type" value="Genomic_DNA"/>
</dbReference>
<dbReference type="InterPro" id="IPR052157">
    <property type="entry name" value="BCAA_transport_permease"/>
</dbReference>
<keyword evidence="5" id="KW-0029">Amino-acid transport</keyword>
<feature type="transmembrane region" description="Helical" evidence="9">
    <location>
        <begin position="137"/>
        <end position="160"/>
    </location>
</feature>
<evidence type="ECO:0000313" key="11">
    <source>
        <dbReference type="Proteomes" id="UP000199361"/>
    </source>
</evidence>
<feature type="transmembrane region" description="Helical" evidence="9">
    <location>
        <begin position="192"/>
        <end position="210"/>
    </location>
</feature>
<dbReference type="OrthoDB" id="9807115at2"/>
<evidence type="ECO:0000256" key="6">
    <source>
        <dbReference type="ARBA" id="ARBA00022989"/>
    </source>
</evidence>
<feature type="transmembrane region" description="Helical" evidence="9">
    <location>
        <begin position="255"/>
        <end position="278"/>
    </location>
</feature>
<dbReference type="InterPro" id="IPR001851">
    <property type="entry name" value="ABC_transp_permease"/>
</dbReference>
<dbReference type="RefSeq" id="WP_091076838.1">
    <property type="nucleotide sequence ID" value="NZ_FOHX01000001.1"/>
</dbReference>
<comment type="subcellular location">
    <subcellularLocation>
        <location evidence="1">Cell membrane</location>
        <topology evidence="1">Multi-pass membrane protein</topology>
    </subcellularLocation>
</comment>
<keyword evidence="11" id="KW-1185">Reference proteome</keyword>
<feature type="transmembrane region" description="Helical" evidence="9">
    <location>
        <begin position="222"/>
        <end position="248"/>
    </location>
</feature>
<dbReference type="STRING" id="568860.SAMN05421811_101784"/>
<keyword evidence="2" id="KW-0813">Transport</keyword>
<feature type="transmembrane region" description="Helical" evidence="9">
    <location>
        <begin position="65"/>
        <end position="84"/>
    </location>
</feature>
<evidence type="ECO:0000256" key="3">
    <source>
        <dbReference type="ARBA" id="ARBA00022475"/>
    </source>
</evidence>
<evidence type="ECO:0000256" key="5">
    <source>
        <dbReference type="ARBA" id="ARBA00022970"/>
    </source>
</evidence>
<keyword evidence="7 9" id="KW-0472">Membrane</keyword>
<evidence type="ECO:0000256" key="9">
    <source>
        <dbReference type="SAM" id="Phobius"/>
    </source>
</evidence>
<evidence type="ECO:0000256" key="1">
    <source>
        <dbReference type="ARBA" id="ARBA00004651"/>
    </source>
</evidence>
<dbReference type="PANTHER" id="PTHR11795">
    <property type="entry name" value="BRANCHED-CHAIN AMINO ACID TRANSPORT SYSTEM PERMEASE PROTEIN LIVH"/>
    <property type="match status" value="1"/>
</dbReference>
<evidence type="ECO:0000256" key="4">
    <source>
        <dbReference type="ARBA" id="ARBA00022692"/>
    </source>
</evidence>
<dbReference type="Proteomes" id="UP000199361">
    <property type="component" value="Unassembled WGS sequence"/>
</dbReference>
<evidence type="ECO:0000313" key="10">
    <source>
        <dbReference type="EMBL" id="SES93141.1"/>
    </source>
</evidence>
<comment type="similarity">
    <text evidence="8">Belongs to the binding-protein-dependent transport system permease family. LivHM subfamily.</text>
</comment>
<organism evidence="10 11">
    <name type="scientific">Nonomuraea wenchangensis</name>
    <dbReference type="NCBI Taxonomy" id="568860"/>
    <lineage>
        <taxon>Bacteria</taxon>
        <taxon>Bacillati</taxon>
        <taxon>Actinomycetota</taxon>
        <taxon>Actinomycetes</taxon>
        <taxon>Streptosporangiales</taxon>
        <taxon>Streptosporangiaceae</taxon>
        <taxon>Nonomuraea</taxon>
    </lineage>
</organism>
<dbReference type="GO" id="GO:0006865">
    <property type="term" value="P:amino acid transport"/>
    <property type="evidence" value="ECO:0007669"/>
    <property type="project" value="UniProtKB-KW"/>
</dbReference>
<protein>
    <submittedName>
        <fullName evidence="10">Branched-chain amino acid transport system permease protein</fullName>
    </submittedName>
</protein>
<dbReference type="Pfam" id="PF02653">
    <property type="entry name" value="BPD_transp_2"/>
    <property type="match status" value="1"/>
</dbReference>
<evidence type="ECO:0000256" key="7">
    <source>
        <dbReference type="ARBA" id="ARBA00023136"/>
    </source>
</evidence>
<gene>
    <name evidence="10" type="ORF">SAMN05421811_101784</name>
</gene>
<dbReference type="CDD" id="cd06582">
    <property type="entry name" value="TM_PBP1_LivH_like"/>
    <property type="match status" value="1"/>
</dbReference>
<evidence type="ECO:0000256" key="8">
    <source>
        <dbReference type="ARBA" id="ARBA00037998"/>
    </source>
</evidence>
<sequence length="292" mass="29980">MHEFLQTVLVPGLADGAIYGLVAVGFATLFTTTGVINFAHGQMVMLMSMSVLVAVGAGLPVWLAYVAALAVMVVVALTVEWTAVRPFVQSGQSASWLLSTLAVSVVLAELLAVPYSGESRNFTYGVSKHRFDLAGLAVSPAELTAVAALFGVAGLLLLFYRRTRVGLELRAIADDLDGAEAIGISRARASQIATVLSALVAAVTGVLVASTQLVTPSLGMSYTFYGFVATAIGGMGSIGGAVVGGLVIGVVSQFAGVHVGSLTVNLTVFLLLALVYVVRPHGLFGAAPVRAV</sequence>
<dbReference type="GO" id="GO:0022857">
    <property type="term" value="F:transmembrane transporter activity"/>
    <property type="evidence" value="ECO:0007669"/>
    <property type="project" value="InterPro"/>
</dbReference>
<dbReference type="GO" id="GO:0005886">
    <property type="term" value="C:plasma membrane"/>
    <property type="evidence" value="ECO:0007669"/>
    <property type="project" value="UniProtKB-SubCell"/>
</dbReference>
<name>A0A1I0AG24_9ACTN</name>
<feature type="transmembrane region" description="Helical" evidence="9">
    <location>
        <begin position="96"/>
        <end position="117"/>
    </location>
</feature>
<accession>A0A1I0AG24</accession>
<dbReference type="AlphaFoldDB" id="A0A1I0AG24"/>
<keyword evidence="4 9" id="KW-0812">Transmembrane</keyword>
<evidence type="ECO:0000256" key="2">
    <source>
        <dbReference type="ARBA" id="ARBA00022448"/>
    </source>
</evidence>
<keyword evidence="3" id="KW-1003">Cell membrane</keyword>
<proteinExistence type="inferred from homology"/>